<evidence type="ECO:0000313" key="2">
    <source>
        <dbReference type="EMBL" id="MCI29212.1"/>
    </source>
</evidence>
<name>A0A392QZC6_9FABA</name>
<feature type="region of interest" description="Disordered" evidence="1">
    <location>
        <begin position="1"/>
        <end position="22"/>
    </location>
</feature>
<feature type="compositionally biased region" description="Gly residues" evidence="1">
    <location>
        <begin position="1"/>
        <end position="10"/>
    </location>
</feature>
<protein>
    <submittedName>
        <fullName evidence="2">Uncharacterized protein</fullName>
    </submittedName>
</protein>
<sequence>MGKGGAGNGGAFFDHSLPVDIP</sequence>
<dbReference type="Proteomes" id="UP000265520">
    <property type="component" value="Unassembled WGS sequence"/>
</dbReference>
<dbReference type="EMBL" id="LXQA010171087">
    <property type="protein sequence ID" value="MCI29212.1"/>
    <property type="molecule type" value="Genomic_DNA"/>
</dbReference>
<feature type="non-terminal residue" evidence="2">
    <location>
        <position position="22"/>
    </location>
</feature>
<organism evidence="2 3">
    <name type="scientific">Trifolium medium</name>
    <dbReference type="NCBI Taxonomy" id="97028"/>
    <lineage>
        <taxon>Eukaryota</taxon>
        <taxon>Viridiplantae</taxon>
        <taxon>Streptophyta</taxon>
        <taxon>Embryophyta</taxon>
        <taxon>Tracheophyta</taxon>
        <taxon>Spermatophyta</taxon>
        <taxon>Magnoliopsida</taxon>
        <taxon>eudicotyledons</taxon>
        <taxon>Gunneridae</taxon>
        <taxon>Pentapetalae</taxon>
        <taxon>rosids</taxon>
        <taxon>fabids</taxon>
        <taxon>Fabales</taxon>
        <taxon>Fabaceae</taxon>
        <taxon>Papilionoideae</taxon>
        <taxon>50 kb inversion clade</taxon>
        <taxon>NPAAA clade</taxon>
        <taxon>Hologalegina</taxon>
        <taxon>IRL clade</taxon>
        <taxon>Trifolieae</taxon>
        <taxon>Trifolium</taxon>
    </lineage>
</organism>
<keyword evidence="3" id="KW-1185">Reference proteome</keyword>
<accession>A0A392QZC6</accession>
<dbReference type="AlphaFoldDB" id="A0A392QZC6"/>
<comment type="caution">
    <text evidence="2">The sequence shown here is derived from an EMBL/GenBank/DDBJ whole genome shotgun (WGS) entry which is preliminary data.</text>
</comment>
<reference evidence="2 3" key="1">
    <citation type="journal article" date="2018" name="Front. Plant Sci.">
        <title>Red Clover (Trifolium pratense) and Zigzag Clover (T. medium) - A Picture of Genomic Similarities and Differences.</title>
        <authorList>
            <person name="Dluhosova J."/>
            <person name="Istvanek J."/>
            <person name="Nedelnik J."/>
            <person name="Repkova J."/>
        </authorList>
    </citation>
    <scope>NUCLEOTIDE SEQUENCE [LARGE SCALE GENOMIC DNA]</scope>
    <source>
        <strain evidence="3">cv. 10/8</strain>
        <tissue evidence="2">Leaf</tissue>
    </source>
</reference>
<evidence type="ECO:0000256" key="1">
    <source>
        <dbReference type="SAM" id="MobiDB-lite"/>
    </source>
</evidence>
<proteinExistence type="predicted"/>
<evidence type="ECO:0000313" key="3">
    <source>
        <dbReference type="Proteomes" id="UP000265520"/>
    </source>
</evidence>